<dbReference type="Proteomes" id="UP001500973">
    <property type="component" value="Unassembled WGS sequence"/>
</dbReference>
<sequence>MLLLCVVRPLAGWCAQWGMAAGIRERAVIALFGIRGIGSLFYLAYALGTHGFGVPAEELWPWWRSWC</sequence>
<protein>
    <submittedName>
        <fullName evidence="2">Uncharacterized protein</fullName>
    </submittedName>
</protein>
<keyword evidence="3" id="KW-1185">Reference proteome</keyword>
<comment type="caution">
    <text evidence="2">The sequence shown here is derived from an EMBL/GenBank/DDBJ whole genome shotgun (WGS) entry which is preliminary data.</text>
</comment>
<feature type="transmembrane region" description="Helical" evidence="1">
    <location>
        <begin position="27"/>
        <end position="47"/>
    </location>
</feature>
<dbReference type="EMBL" id="BAAAIZ010000009">
    <property type="protein sequence ID" value="GAA1416415.1"/>
    <property type="molecule type" value="Genomic_DNA"/>
</dbReference>
<keyword evidence="1" id="KW-0472">Membrane</keyword>
<evidence type="ECO:0000313" key="2">
    <source>
        <dbReference type="EMBL" id="GAA1416415.1"/>
    </source>
</evidence>
<proteinExistence type="predicted"/>
<evidence type="ECO:0000313" key="3">
    <source>
        <dbReference type="Proteomes" id="UP001500973"/>
    </source>
</evidence>
<evidence type="ECO:0000256" key="1">
    <source>
        <dbReference type="SAM" id="Phobius"/>
    </source>
</evidence>
<name>A0ABN1YLW9_9ACTN</name>
<keyword evidence="1" id="KW-1133">Transmembrane helix</keyword>
<organism evidence="2 3">
    <name type="scientific">Streptomyces thermospinosisporus</name>
    <dbReference type="NCBI Taxonomy" id="161482"/>
    <lineage>
        <taxon>Bacteria</taxon>
        <taxon>Bacillati</taxon>
        <taxon>Actinomycetota</taxon>
        <taxon>Actinomycetes</taxon>
        <taxon>Kitasatosporales</taxon>
        <taxon>Streptomycetaceae</taxon>
        <taxon>Streptomyces</taxon>
    </lineage>
</organism>
<keyword evidence="1" id="KW-0812">Transmembrane</keyword>
<accession>A0ABN1YLW9</accession>
<gene>
    <name evidence="2" type="ORF">GCM10009601_08210</name>
</gene>
<reference evidence="2 3" key="1">
    <citation type="journal article" date="2019" name="Int. J. Syst. Evol. Microbiol.">
        <title>The Global Catalogue of Microorganisms (GCM) 10K type strain sequencing project: providing services to taxonomists for standard genome sequencing and annotation.</title>
        <authorList>
            <consortium name="The Broad Institute Genomics Platform"/>
            <consortium name="The Broad Institute Genome Sequencing Center for Infectious Disease"/>
            <person name="Wu L."/>
            <person name="Ma J."/>
        </authorList>
    </citation>
    <scope>NUCLEOTIDE SEQUENCE [LARGE SCALE GENOMIC DNA]</scope>
    <source>
        <strain evidence="2 3">JCM 11756</strain>
    </source>
</reference>